<comment type="caution">
    <text evidence="1">The sequence shown here is derived from an EMBL/GenBank/DDBJ whole genome shotgun (WGS) entry which is preliminary data.</text>
</comment>
<accession>X0WM68</accession>
<evidence type="ECO:0000313" key="1">
    <source>
        <dbReference type="EMBL" id="GAG25603.1"/>
    </source>
</evidence>
<proteinExistence type="predicted"/>
<dbReference type="AlphaFoldDB" id="X0WM68"/>
<name>X0WM68_9ZZZZ</name>
<dbReference type="EMBL" id="BARS01038705">
    <property type="protein sequence ID" value="GAG25603.1"/>
    <property type="molecule type" value="Genomic_DNA"/>
</dbReference>
<organism evidence="1">
    <name type="scientific">marine sediment metagenome</name>
    <dbReference type="NCBI Taxonomy" id="412755"/>
    <lineage>
        <taxon>unclassified sequences</taxon>
        <taxon>metagenomes</taxon>
        <taxon>ecological metagenomes</taxon>
    </lineage>
</organism>
<feature type="non-terminal residue" evidence="1">
    <location>
        <position position="31"/>
    </location>
</feature>
<gene>
    <name evidence="1" type="ORF">S01H1_59193</name>
</gene>
<reference evidence="1" key="1">
    <citation type="journal article" date="2014" name="Front. Microbiol.">
        <title>High frequency of phylogenetically diverse reductive dehalogenase-homologous genes in deep subseafloor sedimentary metagenomes.</title>
        <authorList>
            <person name="Kawai M."/>
            <person name="Futagami T."/>
            <person name="Toyoda A."/>
            <person name="Takaki Y."/>
            <person name="Nishi S."/>
            <person name="Hori S."/>
            <person name="Arai W."/>
            <person name="Tsubouchi T."/>
            <person name="Morono Y."/>
            <person name="Uchiyama I."/>
            <person name="Ito T."/>
            <person name="Fujiyama A."/>
            <person name="Inagaki F."/>
            <person name="Takami H."/>
        </authorList>
    </citation>
    <scope>NUCLEOTIDE SEQUENCE</scope>
    <source>
        <strain evidence="1">Expedition CK06-06</strain>
    </source>
</reference>
<protein>
    <submittedName>
        <fullName evidence="1">Uncharacterized protein</fullName>
    </submittedName>
</protein>
<sequence length="31" mass="3734">MEFLSGKIGIYCIDRGWFRPKYKDRQLDLAN</sequence>